<evidence type="ECO:0000256" key="9">
    <source>
        <dbReference type="ARBA" id="ARBA00022989"/>
    </source>
</evidence>
<accession>A0ABN1EZZ0</accession>
<keyword evidence="9 13" id="KW-1133">Transmembrane helix</keyword>
<feature type="domain" description="Cytochrome b561 bacterial/Ni-hydrogenase" evidence="14">
    <location>
        <begin position="2"/>
        <end position="172"/>
    </location>
</feature>
<feature type="transmembrane region" description="Helical" evidence="13">
    <location>
        <begin position="138"/>
        <end position="159"/>
    </location>
</feature>
<evidence type="ECO:0000256" key="6">
    <source>
        <dbReference type="ARBA" id="ARBA00022692"/>
    </source>
</evidence>
<name>A0ABN1EZZ0_9PROT</name>
<keyword evidence="11 13" id="KW-0472">Membrane</keyword>
<evidence type="ECO:0000256" key="2">
    <source>
        <dbReference type="ARBA" id="ARBA00004651"/>
    </source>
</evidence>
<dbReference type="InterPro" id="IPR016174">
    <property type="entry name" value="Di-haem_cyt_TM"/>
</dbReference>
<keyword evidence="16" id="KW-1185">Reference proteome</keyword>
<feature type="transmembrane region" description="Helical" evidence="13">
    <location>
        <begin position="74"/>
        <end position="96"/>
    </location>
</feature>
<evidence type="ECO:0000256" key="5">
    <source>
        <dbReference type="ARBA" id="ARBA00022617"/>
    </source>
</evidence>
<reference evidence="15 16" key="1">
    <citation type="journal article" date="2019" name="Int. J. Syst. Evol. Microbiol.">
        <title>The Global Catalogue of Microorganisms (GCM) 10K type strain sequencing project: providing services to taxonomists for standard genome sequencing and annotation.</title>
        <authorList>
            <consortium name="The Broad Institute Genomics Platform"/>
            <consortium name="The Broad Institute Genome Sequencing Center for Infectious Disease"/>
            <person name="Wu L."/>
            <person name="Ma J."/>
        </authorList>
    </citation>
    <scope>NUCLEOTIDE SEQUENCE [LARGE SCALE GENOMIC DNA]</scope>
    <source>
        <strain evidence="15 16">JCM 15089</strain>
    </source>
</reference>
<dbReference type="InterPro" id="IPR052168">
    <property type="entry name" value="Cytochrome_b561_oxidase"/>
</dbReference>
<dbReference type="InterPro" id="IPR011577">
    <property type="entry name" value="Cyt_b561_bac/Ni-Hgenase"/>
</dbReference>
<comment type="cofactor">
    <cofactor evidence="1">
        <name>heme b</name>
        <dbReference type="ChEBI" id="CHEBI:60344"/>
    </cofactor>
</comment>
<keyword evidence="5" id="KW-0349">Heme</keyword>
<comment type="subcellular location">
    <subcellularLocation>
        <location evidence="2">Cell membrane</location>
        <topology evidence="2">Multi-pass membrane protein</topology>
    </subcellularLocation>
</comment>
<evidence type="ECO:0000256" key="8">
    <source>
        <dbReference type="ARBA" id="ARBA00022982"/>
    </source>
</evidence>
<sequence>MTLHWLIALAIITNIVVILTVPEDRSPTAIAMMQFHMALGLTVLVLSILRLVWRWMNPLPPPPQGLNHWIRISGAAMHHLLYFLMVAIPLAGWLMVSANHFSPSWFGLFHWPAFPGFAGLDKAAGHQWHETFESIHVVLGWAMVVLVPCHIAAGLYHHLVRKDNVLIRMLPGTRLREGV</sequence>
<evidence type="ECO:0000256" key="12">
    <source>
        <dbReference type="ARBA" id="ARBA00037975"/>
    </source>
</evidence>
<evidence type="ECO:0000256" key="10">
    <source>
        <dbReference type="ARBA" id="ARBA00023004"/>
    </source>
</evidence>
<dbReference type="SUPFAM" id="SSF81342">
    <property type="entry name" value="Transmembrane di-heme cytochromes"/>
    <property type="match status" value="1"/>
</dbReference>
<gene>
    <name evidence="15" type="ORF">GCM10008942_28880</name>
</gene>
<keyword evidence="4" id="KW-1003">Cell membrane</keyword>
<keyword evidence="3" id="KW-0813">Transport</keyword>
<dbReference type="EMBL" id="BAAADD010000008">
    <property type="protein sequence ID" value="GAA0578240.1"/>
    <property type="molecule type" value="Genomic_DNA"/>
</dbReference>
<dbReference type="Pfam" id="PF01292">
    <property type="entry name" value="Ni_hydr_CYTB"/>
    <property type="match status" value="1"/>
</dbReference>
<feature type="transmembrane region" description="Helical" evidence="13">
    <location>
        <begin position="5"/>
        <end position="21"/>
    </location>
</feature>
<evidence type="ECO:0000256" key="7">
    <source>
        <dbReference type="ARBA" id="ARBA00022723"/>
    </source>
</evidence>
<comment type="similarity">
    <text evidence="12">Belongs to the cytochrome b561 family.</text>
</comment>
<feature type="transmembrane region" description="Helical" evidence="13">
    <location>
        <begin position="33"/>
        <end position="53"/>
    </location>
</feature>
<proteinExistence type="inferred from homology"/>
<evidence type="ECO:0000256" key="3">
    <source>
        <dbReference type="ARBA" id="ARBA00022448"/>
    </source>
</evidence>
<keyword evidence="10" id="KW-0408">Iron</keyword>
<evidence type="ECO:0000256" key="11">
    <source>
        <dbReference type="ARBA" id="ARBA00023136"/>
    </source>
</evidence>
<evidence type="ECO:0000259" key="14">
    <source>
        <dbReference type="Pfam" id="PF01292"/>
    </source>
</evidence>
<keyword evidence="7" id="KW-0479">Metal-binding</keyword>
<evidence type="ECO:0000256" key="4">
    <source>
        <dbReference type="ARBA" id="ARBA00022475"/>
    </source>
</evidence>
<organism evidence="15 16">
    <name type="scientific">Rhizomicrobium electricum</name>
    <dbReference type="NCBI Taxonomy" id="480070"/>
    <lineage>
        <taxon>Bacteria</taxon>
        <taxon>Pseudomonadati</taxon>
        <taxon>Pseudomonadota</taxon>
        <taxon>Alphaproteobacteria</taxon>
        <taxon>Micropepsales</taxon>
        <taxon>Micropepsaceae</taxon>
        <taxon>Rhizomicrobium</taxon>
    </lineage>
</organism>
<keyword evidence="6 13" id="KW-0812">Transmembrane</keyword>
<evidence type="ECO:0000256" key="1">
    <source>
        <dbReference type="ARBA" id="ARBA00001970"/>
    </source>
</evidence>
<evidence type="ECO:0000256" key="13">
    <source>
        <dbReference type="SAM" id="Phobius"/>
    </source>
</evidence>
<dbReference type="PANTHER" id="PTHR30529:SF1">
    <property type="entry name" value="CYTOCHROME B561 HOMOLOG 2"/>
    <property type="match status" value="1"/>
</dbReference>
<evidence type="ECO:0000313" key="16">
    <source>
        <dbReference type="Proteomes" id="UP001499951"/>
    </source>
</evidence>
<dbReference type="Proteomes" id="UP001499951">
    <property type="component" value="Unassembled WGS sequence"/>
</dbReference>
<comment type="caution">
    <text evidence="15">The sequence shown here is derived from an EMBL/GenBank/DDBJ whole genome shotgun (WGS) entry which is preliminary data.</text>
</comment>
<keyword evidence="8" id="KW-0249">Electron transport</keyword>
<dbReference type="PANTHER" id="PTHR30529">
    <property type="entry name" value="CYTOCHROME B561"/>
    <property type="match status" value="1"/>
</dbReference>
<evidence type="ECO:0000313" key="15">
    <source>
        <dbReference type="EMBL" id="GAA0578240.1"/>
    </source>
</evidence>
<protein>
    <recommendedName>
        <fullName evidence="14">Cytochrome b561 bacterial/Ni-hydrogenase domain-containing protein</fullName>
    </recommendedName>
</protein>